<feature type="domain" description="N-acetyltransferase" evidence="1">
    <location>
        <begin position="3"/>
        <end position="165"/>
    </location>
</feature>
<organism evidence="2 3">
    <name type="scientific">Candidatus Lokiarchaeum ossiferum</name>
    <dbReference type="NCBI Taxonomy" id="2951803"/>
    <lineage>
        <taxon>Archaea</taxon>
        <taxon>Promethearchaeati</taxon>
        <taxon>Promethearchaeota</taxon>
        <taxon>Promethearchaeia</taxon>
        <taxon>Promethearchaeales</taxon>
        <taxon>Promethearchaeaceae</taxon>
        <taxon>Candidatus Lokiarchaeum</taxon>
    </lineage>
</organism>
<dbReference type="EMBL" id="CP104013">
    <property type="protein sequence ID" value="UYP48054.1"/>
    <property type="molecule type" value="Genomic_DNA"/>
</dbReference>
<dbReference type="PROSITE" id="PS51186">
    <property type="entry name" value="GNAT"/>
    <property type="match status" value="1"/>
</dbReference>
<evidence type="ECO:0000313" key="3">
    <source>
        <dbReference type="Proteomes" id="UP001208689"/>
    </source>
</evidence>
<proteinExistence type="predicted"/>
<dbReference type="InterPro" id="IPR016181">
    <property type="entry name" value="Acyl_CoA_acyltransferase"/>
</dbReference>
<evidence type="ECO:0000313" key="2">
    <source>
        <dbReference type="EMBL" id="UYP48054.1"/>
    </source>
</evidence>
<dbReference type="Pfam" id="PF13302">
    <property type="entry name" value="Acetyltransf_3"/>
    <property type="match status" value="1"/>
</dbReference>
<evidence type="ECO:0000259" key="1">
    <source>
        <dbReference type="PROSITE" id="PS51186"/>
    </source>
</evidence>
<dbReference type="CDD" id="cd04301">
    <property type="entry name" value="NAT_SF"/>
    <property type="match status" value="1"/>
</dbReference>
<gene>
    <name evidence="2" type="ORF">NEF87_004339</name>
</gene>
<keyword evidence="3" id="KW-1185">Reference proteome</keyword>
<dbReference type="PANTHER" id="PTHR43328:SF1">
    <property type="entry name" value="N-ACETYLTRANSFERASE DOMAIN-CONTAINING PROTEIN"/>
    <property type="match status" value="1"/>
</dbReference>
<protein>
    <recommendedName>
        <fullName evidence="1">N-acetyltransferase domain-containing protein</fullName>
    </recommendedName>
</protein>
<dbReference type="Gene3D" id="3.40.630.30">
    <property type="match status" value="1"/>
</dbReference>
<dbReference type="SUPFAM" id="SSF55729">
    <property type="entry name" value="Acyl-CoA N-acyltransferases (Nat)"/>
    <property type="match status" value="1"/>
</dbReference>
<sequence>MEIFIEIANEEDYEGFYNLKIDKNNVFWSGFKKPPKKKKLNEWFLKQLSRQDRIIFLVRLNDNPKKPVGYLYLDFLEDDIDSISVSYGVHSDFMGKGIGTKIIAHAFEYVRANYTTTKLLVGWVSTKNIASMKVFKKNNFIETNETKKVLLVDFNEEITMIKYIKNINH</sequence>
<reference evidence="2" key="1">
    <citation type="submission" date="2022-09" db="EMBL/GenBank/DDBJ databases">
        <title>Actin cytoskeleton and complex cell architecture in an #Asgard archaeon.</title>
        <authorList>
            <person name="Ponce Toledo R.I."/>
            <person name="Schleper C."/>
            <person name="Rodrigues Oliveira T."/>
            <person name="Wollweber F."/>
            <person name="Xu J."/>
            <person name="Rittmann S."/>
            <person name="Klingl A."/>
            <person name="Pilhofer M."/>
        </authorList>
    </citation>
    <scope>NUCLEOTIDE SEQUENCE</scope>
    <source>
        <strain evidence="2">B-35</strain>
    </source>
</reference>
<dbReference type="Proteomes" id="UP001208689">
    <property type="component" value="Chromosome"/>
</dbReference>
<dbReference type="InterPro" id="IPR000182">
    <property type="entry name" value="GNAT_dom"/>
</dbReference>
<name>A0ABY6HWZ6_9ARCH</name>
<accession>A0ABY6HWZ6</accession>
<dbReference type="PANTHER" id="PTHR43328">
    <property type="entry name" value="ACETYLTRANSFERASE-RELATED"/>
    <property type="match status" value="1"/>
</dbReference>